<evidence type="ECO:0000259" key="7">
    <source>
        <dbReference type="PROSITE" id="PS50850"/>
    </source>
</evidence>
<feature type="transmembrane region" description="Helical" evidence="6">
    <location>
        <begin position="278"/>
        <end position="295"/>
    </location>
</feature>
<dbReference type="OrthoDB" id="9773404at2"/>
<accession>A0A368XDI0</accession>
<dbReference type="InterPro" id="IPR011701">
    <property type="entry name" value="MFS"/>
</dbReference>
<feature type="transmembrane region" description="Helical" evidence="6">
    <location>
        <begin position="372"/>
        <end position="394"/>
    </location>
</feature>
<comment type="subcellular location">
    <subcellularLocation>
        <location evidence="1">Cell membrane</location>
        <topology evidence="1">Multi-pass membrane protein</topology>
    </subcellularLocation>
</comment>
<comment type="caution">
    <text evidence="8">The sequence shown here is derived from an EMBL/GenBank/DDBJ whole genome shotgun (WGS) entry which is preliminary data.</text>
</comment>
<dbReference type="InterPro" id="IPR050189">
    <property type="entry name" value="MFS_Efflux_Transporters"/>
</dbReference>
<proteinExistence type="predicted"/>
<dbReference type="GO" id="GO:0005886">
    <property type="term" value="C:plasma membrane"/>
    <property type="evidence" value="ECO:0007669"/>
    <property type="project" value="UniProtKB-SubCell"/>
</dbReference>
<evidence type="ECO:0000256" key="1">
    <source>
        <dbReference type="ARBA" id="ARBA00004651"/>
    </source>
</evidence>
<evidence type="ECO:0000313" key="9">
    <source>
        <dbReference type="Proteomes" id="UP000252884"/>
    </source>
</evidence>
<evidence type="ECO:0000256" key="4">
    <source>
        <dbReference type="ARBA" id="ARBA00022989"/>
    </source>
</evidence>
<dbReference type="GO" id="GO:0022857">
    <property type="term" value="F:transmembrane transporter activity"/>
    <property type="evidence" value="ECO:0007669"/>
    <property type="project" value="InterPro"/>
</dbReference>
<feature type="transmembrane region" description="Helical" evidence="6">
    <location>
        <begin position="77"/>
        <end position="93"/>
    </location>
</feature>
<sequence>MPASPARALSALTFAFGLSQFFRSCLAVIAPELQRDLGLSAAGFGLLSSCFFMSFAVAQIPVGIAFDRYGVGRPTRWLMSIGVGASLLFVFAPNGPTAMLAQAGLGLACAPVFMGLMHYAGAQLPNAQYVAFVGRANATGMLGALCATLPLGWVAQHLGWRSGMAFAGLCMLLACVAVWRSLHDEGDADARRETPMAMLGSSTTLLLRPALWTLIPLCVAMAAGTSFRNAWGGPYLADLFGLQTQGRGLALSAVTIACFGTALLLPRLVRRNGLRATVLGWTLLSLAGALVLVLWPGGGAMLAHLAAMALLVTIGMLHPLVMTHGRELLPPALRGRGLGVLNSFVFLGSALTAWAFGQIADTGQRTGWTLEWTWSAIFGCAGVLVLLGALPYAFSPRPNARA</sequence>
<evidence type="ECO:0000256" key="5">
    <source>
        <dbReference type="ARBA" id="ARBA00023136"/>
    </source>
</evidence>
<evidence type="ECO:0000313" key="8">
    <source>
        <dbReference type="EMBL" id="RCW65719.1"/>
    </source>
</evidence>
<dbReference type="PROSITE" id="PS50850">
    <property type="entry name" value="MFS"/>
    <property type="match status" value="1"/>
</dbReference>
<gene>
    <name evidence="8" type="ORF">DES41_112170</name>
</gene>
<dbReference type="PANTHER" id="PTHR43124:SF3">
    <property type="entry name" value="CHLORAMPHENICOL EFFLUX PUMP RV0191"/>
    <property type="match status" value="1"/>
</dbReference>
<feature type="transmembrane region" description="Helical" evidence="6">
    <location>
        <begin position="99"/>
        <end position="120"/>
    </location>
</feature>
<organism evidence="8 9">
    <name type="scientific">Pseudorhodoferax soli</name>
    <dbReference type="NCBI Taxonomy" id="545864"/>
    <lineage>
        <taxon>Bacteria</taxon>
        <taxon>Pseudomonadati</taxon>
        <taxon>Pseudomonadota</taxon>
        <taxon>Betaproteobacteria</taxon>
        <taxon>Burkholderiales</taxon>
        <taxon>Comamonadaceae</taxon>
    </lineage>
</organism>
<reference evidence="8 9" key="1">
    <citation type="submission" date="2018-07" db="EMBL/GenBank/DDBJ databases">
        <title>Genomic Encyclopedia of Type Strains, Phase IV (KMG-IV): sequencing the most valuable type-strain genomes for metagenomic binning, comparative biology and taxonomic classification.</title>
        <authorList>
            <person name="Goeker M."/>
        </authorList>
    </citation>
    <scope>NUCLEOTIDE SEQUENCE [LARGE SCALE GENOMIC DNA]</scope>
    <source>
        <strain evidence="8 9">DSM 21634</strain>
    </source>
</reference>
<evidence type="ECO:0000256" key="3">
    <source>
        <dbReference type="ARBA" id="ARBA00022692"/>
    </source>
</evidence>
<dbReference type="Gene3D" id="1.20.1250.20">
    <property type="entry name" value="MFS general substrate transporter like domains"/>
    <property type="match status" value="2"/>
</dbReference>
<feature type="transmembrane region" description="Helical" evidence="6">
    <location>
        <begin position="132"/>
        <end position="154"/>
    </location>
</feature>
<feature type="transmembrane region" description="Helical" evidence="6">
    <location>
        <begin position="301"/>
        <end position="320"/>
    </location>
</feature>
<evidence type="ECO:0000256" key="2">
    <source>
        <dbReference type="ARBA" id="ARBA00022475"/>
    </source>
</evidence>
<keyword evidence="9" id="KW-1185">Reference proteome</keyword>
<name>A0A368XDI0_9BURK</name>
<dbReference type="InterPro" id="IPR036259">
    <property type="entry name" value="MFS_trans_sf"/>
</dbReference>
<feature type="transmembrane region" description="Helical" evidence="6">
    <location>
        <begin position="160"/>
        <end position="182"/>
    </location>
</feature>
<dbReference type="SUPFAM" id="SSF103473">
    <property type="entry name" value="MFS general substrate transporter"/>
    <property type="match status" value="1"/>
</dbReference>
<evidence type="ECO:0000256" key="6">
    <source>
        <dbReference type="SAM" id="Phobius"/>
    </source>
</evidence>
<protein>
    <submittedName>
        <fullName evidence="8">Putative MFS family arabinose efflux permease</fullName>
    </submittedName>
</protein>
<dbReference type="InterPro" id="IPR020846">
    <property type="entry name" value="MFS_dom"/>
</dbReference>
<feature type="transmembrane region" description="Helical" evidence="6">
    <location>
        <begin position="340"/>
        <end position="360"/>
    </location>
</feature>
<dbReference type="Proteomes" id="UP000252884">
    <property type="component" value="Unassembled WGS sequence"/>
</dbReference>
<dbReference type="RefSeq" id="WP_114471807.1">
    <property type="nucleotide sequence ID" value="NZ_QPJK01000012.1"/>
</dbReference>
<feature type="transmembrane region" description="Helical" evidence="6">
    <location>
        <begin position="37"/>
        <end position="65"/>
    </location>
</feature>
<dbReference type="AlphaFoldDB" id="A0A368XDI0"/>
<keyword evidence="3 6" id="KW-0812">Transmembrane</keyword>
<keyword evidence="2" id="KW-1003">Cell membrane</keyword>
<dbReference type="PANTHER" id="PTHR43124">
    <property type="entry name" value="PURINE EFFLUX PUMP PBUE"/>
    <property type="match status" value="1"/>
</dbReference>
<keyword evidence="4 6" id="KW-1133">Transmembrane helix</keyword>
<feature type="domain" description="Major facilitator superfamily (MFS) profile" evidence="7">
    <location>
        <begin position="8"/>
        <end position="400"/>
    </location>
</feature>
<feature type="transmembrane region" description="Helical" evidence="6">
    <location>
        <begin position="247"/>
        <end position="266"/>
    </location>
</feature>
<dbReference type="EMBL" id="QPJK01000012">
    <property type="protein sequence ID" value="RCW65719.1"/>
    <property type="molecule type" value="Genomic_DNA"/>
</dbReference>
<dbReference type="Pfam" id="PF07690">
    <property type="entry name" value="MFS_1"/>
    <property type="match status" value="1"/>
</dbReference>
<keyword evidence="5 6" id="KW-0472">Membrane</keyword>
<feature type="transmembrane region" description="Helical" evidence="6">
    <location>
        <begin position="205"/>
        <end position="227"/>
    </location>
</feature>